<organism evidence="1 2">
    <name type="scientific">Gordonia phage GMA2</name>
    <dbReference type="NCBI Taxonomy" id="1647283"/>
    <lineage>
        <taxon>Viruses</taxon>
        <taxon>Duplodnaviria</taxon>
        <taxon>Heunggongvirae</taxon>
        <taxon>Uroviricota</taxon>
        <taxon>Caudoviricetes</taxon>
        <taxon>Gimaduovirus</taxon>
        <taxon>Gimaduovirus GMA2</taxon>
    </lineage>
</organism>
<dbReference type="Proteomes" id="UP000221359">
    <property type="component" value="Segment"/>
</dbReference>
<evidence type="ECO:0000313" key="2">
    <source>
        <dbReference type="Proteomes" id="UP000221359"/>
    </source>
</evidence>
<accession>A0A0K0N7H4</accession>
<dbReference type="EMBL" id="KR063281">
    <property type="protein sequence ID" value="AKJ72616.1"/>
    <property type="molecule type" value="Genomic_DNA"/>
</dbReference>
<name>A0A0K0N7H4_9CAUD</name>
<keyword evidence="2" id="KW-1185">Reference proteome</keyword>
<gene>
    <name evidence="1" type="ORF">GMA2_78</name>
</gene>
<sequence>MTDSTPEGMKNKIAMRTTVMSVLQSMQTILGGVRSDGESIEWASVASKLQGLTSEDLEMVSDSTKAALKSFDNATLNEKTLSDVADAVSKMSLDDQQFAVVLKVYLAVAQMVLDDSAVDDPLSRIDGLLGFSTIALFKKVLLKRDAQTVDGEVVSNDAHPLLVHLLATEMDPEDPVEDSVTKTE</sequence>
<protein>
    <submittedName>
        <fullName evidence="1">Uncharacterized protein</fullName>
    </submittedName>
</protein>
<reference evidence="1 2" key="1">
    <citation type="journal article" date="2015" name="PLoS ONE">
        <title>Lysis to Kill: Evaluation of the Lytic Abilities, and Genomics of Nine Bacteriophages Infective for Gordonia spp. and Their Potential Use in Activated Sludge Foam Biocontrol.</title>
        <authorList>
            <person name="Dyson Z.A."/>
            <person name="Tucci J."/>
            <person name="Seviour R.J."/>
            <person name="Petrovski S."/>
        </authorList>
    </citation>
    <scope>NUCLEOTIDE SEQUENCE [LARGE SCALE GENOMIC DNA]</scope>
</reference>
<proteinExistence type="predicted"/>
<evidence type="ECO:0000313" key="1">
    <source>
        <dbReference type="EMBL" id="AKJ72616.1"/>
    </source>
</evidence>